<dbReference type="RefSeq" id="WP_088559767.1">
    <property type="nucleotide sequence ID" value="NZ_FYEH01000001.1"/>
</dbReference>
<dbReference type="SUPFAM" id="SSF52949">
    <property type="entry name" value="Macro domain-like"/>
    <property type="match status" value="1"/>
</dbReference>
<keyword evidence="5 8" id="KW-0645">Protease</keyword>
<dbReference type="GO" id="GO:0005737">
    <property type="term" value="C:cytoplasm"/>
    <property type="evidence" value="ECO:0007669"/>
    <property type="project" value="UniProtKB-SubCell"/>
</dbReference>
<dbReference type="EC" id="3.4.11.1" evidence="8"/>
<feature type="domain" description="Cytosol aminopeptidase" evidence="9">
    <location>
        <begin position="350"/>
        <end position="357"/>
    </location>
</feature>
<evidence type="ECO:0000313" key="10">
    <source>
        <dbReference type="EMBL" id="SNB55435.1"/>
    </source>
</evidence>
<feature type="binding site" evidence="8">
    <location>
        <position position="275"/>
    </location>
    <ligand>
        <name>Mn(2+)</name>
        <dbReference type="ChEBI" id="CHEBI:29035"/>
        <label>1</label>
    </ligand>
</feature>
<dbReference type="NCBIfam" id="NF002073">
    <property type="entry name" value="PRK00913.1-2"/>
    <property type="match status" value="1"/>
</dbReference>
<dbReference type="Gene3D" id="3.40.220.10">
    <property type="entry name" value="Leucine Aminopeptidase, subunit E, domain 1"/>
    <property type="match status" value="1"/>
</dbReference>
<comment type="cofactor">
    <cofactor evidence="8">
        <name>Mn(2+)</name>
        <dbReference type="ChEBI" id="CHEBI:29035"/>
    </cofactor>
    <text evidence="8">Binds 2 manganese ions per subunit.</text>
</comment>
<evidence type="ECO:0000256" key="5">
    <source>
        <dbReference type="ARBA" id="ARBA00022670"/>
    </source>
</evidence>
<evidence type="ECO:0000256" key="6">
    <source>
        <dbReference type="ARBA" id="ARBA00022801"/>
    </source>
</evidence>
<evidence type="ECO:0000256" key="3">
    <source>
        <dbReference type="ARBA" id="ARBA00009528"/>
    </source>
</evidence>
<feature type="binding site" evidence="8">
    <location>
        <position position="354"/>
    </location>
    <ligand>
        <name>Mn(2+)</name>
        <dbReference type="ChEBI" id="CHEBI:29035"/>
        <label>1</label>
    </ligand>
</feature>
<sequence length="504" mass="52869">MDLILSKTSPAVESTLVVLVDADGGLSAPARQLDDKAGGIVRRALKAQGPDGPKSGSVLHLLAPGGLELDHLLLAVLGKKEAGAPKRLEIEELGAVIAQKLGALKVAEASLALPEASFAATAAPALLEALAAGAALRSYHFGKYQRPEKKDQRPRLEKLTFVLPSDAGWEPSAAEAALTAARHVADGVVRTKDLVSEPSNVKYPETVALACLELKAFGVEVDVLDEKKQAELKMGALLAVSQGSARPSRVVVMRWNGAGADEAPLAFIGKGVTFDTGGISIKPAAGMEEMKWDMAGAGTVIGLMQLLASRKAKVNVVGVIGLAENMPSGTATRPGDVVTAMSGTTIEVINTDAEGRLVLSDVLWYTNETFKPRFMVDLATLTGAVVVALGKERAGLFANDDKLAAQLLAAGDATGEKLWRLPLGSDYDKHIKSDIADIKNVGRSREAGSTAGAVFLQRFVGETPWAHLDIAGTAWSNRDLPLSPKGATAFGVRLLDRLVAENFE</sequence>
<evidence type="ECO:0000256" key="2">
    <source>
        <dbReference type="ARBA" id="ARBA00000967"/>
    </source>
</evidence>
<keyword evidence="6 8" id="KW-0378">Hydrolase</keyword>
<dbReference type="GO" id="GO:0070006">
    <property type="term" value="F:metalloaminopeptidase activity"/>
    <property type="evidence" value="ECO:0007669"/>
    <property type="project" value="InterPro"/>
</dbReference>
<feature type="active site" evidence="8">
    <location>
        <position position="282"/>
    </location>
</feature>
<evidence type="ECO:0000313" key="11">
    <source>
        <dbReference type="Proteomes" id="UP000197065"/>
    </source>
</evidence>
<dbReference type="GO" id="GO:0030145">
    <property type="term" value="F:manganese ion binding"/>
    <property type="evidence" value="ECO:0007669"/>
    <property type="project" value="UniProtKB-UniRule"/>
</dbReference>
<dbReference type="Proteomes" id="UP000197065">
    <property type="component" value="Unassembled WGS sequence"/>
</dbReference>
<dbReference type="Pfam" id="PF02789">
    <property type="entry name" value="Peptidase_M17_N"/>
    <property type="match status" value="1"/>
</dbReference>
<proteinExistence type="inferred from homology"/>
<evidence type="ECO:0000256" key="1">
    <source>
        <dbReference type="ARBA" id="ARBA00000135"/>
    </source>
</evidence>
<name>A0A212Q7T4_9PROT</name>
<dbReference type="GO" id="GO:0006508">
    <property type="term" value="P:proteolysis"/>
    <property type="evidence" value="ECO:0007669"/>
    <property type="project" value="UniProtKB-KW"/>
</dbReference>
<evidence type="ECO:0000256" key="7">
    <source>
        <dbReference type="ARBA" id="ARBA00023211"/>
    </source>
</evidence>
<comment type="similarity">
    <text evidence="3 8">Belongs to the peptidase M17 family.</text>
</comment>
<accession>A0A212Q7T4</accession>
<dbReference type="EC" id="3.4.11.10" evidence="8"/>
<dbReference type="NCBIfam" id="NF002074">
    <property type="entry name" value="PRK00913.1-4"/>
    <property type="match status" value="1"/>
</dbReference>
<feature type="binding site" evidence="8">
    <location>
        <position position="293"/>
    </location>
    <ligand>
        <name>Mn(2+)</name>
        <dbReference type="ChEBI" id="CHEBI:29035"/>
        <label>2</label>
    </ligand>
</feature>
<feature type="active site" evidence="8">
    <location>
        <position position="356"/>
    </location>
</feature>
<keyword evidence="8" id="KW-0963">Cytoplasm</keyword>
<dbReference type="InterPro" id="IPR043472">
    <property type="entry name" value="Macro_dom-like"/>
</dbReference>
<feature type="binding site" evidence="8">
    <location>
        <position position="270"/>
    </location>
    <ligand>
        <name>Mn(2+)</name>
        <dbReference type="ChEBI" id="CHEBI:29035"/>
        <label>2</label>
    </ligand>
</feature>
<gene>
    <name evidence="8" type="primary">pepA</name>
    <name evidence="10" type="ORF">SAMN07250955_101482</name>
</gene>
<dbReference type="Gene3D" id="3.40.630.10">
    <property type="entry name" value="Zn peptidases"/>
    <property type="match status" value="1"/>
</dbReference>
<dbReference type="HAMAP" id="MF_00181">
    <property type="entry name" value="Cytosol_peptidase_M17"/>
    <property type="match status" value="1"/>
</dbReference>
<dbReference type="InterPro" id="IPR008283">
    <property type="entry name" value="Peptidase_M17_N"/>
</dbReference>
<dbReference type="EMBL" id="FYEH01000001">
    <property type="protein sequence ID" value="SNB55435.1"/>
    <property type="molecule type" value="Genomic_DNA"/>
</dbReference>
<evidence type="ECO:0000256" key="4">
    <source>
        <dbReference type="ARBA" id="ARBA00022438"/>
    </source>
</evidence>
<comment type="catalytic activity">
    <reaction evidence="1 8">
        <text>Release of an N-terminal amino acid, Xaa-|-Yaa-, in which Xaa is preferably Leu, but may be other amino acids including Pro although not Arg or Lys, and Yaa may be Pro. Amino acid amides and methyl esters are also readily hydrolyzed, but rates on arylamides are exceedingly low.</text>
        <dbReference type="EC" id="3.4.11.1"/>
    </reaction>
</comment>
<dbReference type="PRINTS" id="PR00481">
    <property type="entry name" value="LAMNOPPTDASE"/>
</dbReference>
<reference evidence="10 11" key="1">
    <citation type="submission" date="2017-06" db="EMBL/GenBank/DDBJ databases">
        <authorList>
            <person name="Kim H.J."/>
            <person name="Triplett B.A."/>
        </authorList>
    </citation>
    <scope>NUCLEOTIDE SEQUENCE [LARGE SCALE GENOMIC DNA]</scope>
    <source>
        <strain evidence="10 11">B29T1</strain>
    </source>
</reference>
<dbReference type="NCBIfam" id="NF002077">
    <property type="entry name" value="PRK00913.2-4"/>
    <property type="match status" value="1"/>
</dbReference>
<keyword evidence="8" id="KW-0479">Metal-binding</keyword>
<keyword evidence="11" id="KW-1185">Reference proteome</keyword>
<keyword evidence="7 8" id="KW-0464">Manganese</keyword>
<dbReference type="NCBIfam" id="NF002075">
    <property type="entry name" value="PRK00913.2-2"/>
    <property type="match status" value="1"/>
</dbReference>
<dbReference type="SUPFAM" id="SSF53187">
    <property type="entry name" value="Zn-dependent exopeptidases"/>
    <property type="match status" value="1"/>
</dbReference>
<dbReference type="PROSITE" id="PS00631">
    <property type="entry name" value="CYTOSOL_AP"/>
    <property type="match status" value="1"/>
</dbReference>
<protein>
    <recommendedName>
        <fullName evidence="8">Probable cytosol aminopeptidase</fullName>
        <ecNumber evidence="8">3.4.11.1</ecNumber>
    </recommendedName>
    <alternativeName>
        <fullName evidence="8">Leucine aminopeptidase</fullName>
        <shortName evidence="8">LAP</shortName>
        <ecNumber evidence="8">3.4.11.10</ecNumber>
    </alternativeName>
    <alternativeName>
        <fullName evidence="8">Leucyl aminopeptidase</fullName>
    </alternativeName>
</protein>
<organism evidence="10 11">
    <name type="scientific">Arboricoccus pini</name>
    <dbReference type="NCBI Taxonomy" id="1963835"/>
    <lineage>
        <taxon>Bacteria</taxon>
        <taxon>Pseudomonadati</taxon>
        <taxon>Pseudomonadota</taxon>
        <taxon>Alphaproteobacteria</taxon>
        <taxon>Geminicoccales</taxon>
        <taxon>Geminicoccaceae</taxon>
        <taxon>Arboricoccus</taxon>
    </lineage>
</organism>
<dbReference type="PANTHER" id="PTHR11963">
    <property type="entry name" value="LEUCINE AMINOPEPTIDASE-RELATED"/>
    <property type="match status" value="1"/>
</dbReference>
<dbReference type="InterPro" id="IPR000819">
    <property type="entry name" value="Peptidase_M17_C"/>
</dbReference>
<dbReference type="Pfam" id="PF00883">
    <property type="entry name" value="Peptidase_M17"/>
    <property type="match status" value="1"/>
</dbReference>
<dbReference type="OrthoDB" id="9809354at2"/>
<comment type="catalytic activity">
    <reaction evidence="2 8">
        <text>Release of an N-terminal amino acid, preferentially leucine, but not glutamic or aspartic acids.</text>
        <dbReference type="EC" id="3.4.11.10"/>
    </reaction>
</comment>
<feature type="binding site" evidence="8">
    <location>
        <position position="354"/>
    </location>
    <ligand>
        <name>Mn(2+)</name>
        <dbReference type="ChEBI" id="CHEBI:29035"/>
        <label>2</label>
    </ligand>
</feature>
<dbReference type="AlphaFoldDB" id="A0A212Q7T4"/>
<comment type="subcellular location">
    <subcellularLocation>
        <location evidence="8">Cytoplasm</location>
    </subcellularLocation>
</comment>
<feature type="binding site" evidence="8">
    <location>
        <position position="352"/>
    </location>
    <ligand>
        <name>Mn(2+)</name>
        <dbReference type="ChEBI" id="CHEBI:29035"/>
        <label>1</label>
    </ligand>
</feature>
<feature type="binding site" evidence="8">
    <location>
        <position position="275"/>
    </location>
    <ligand>
        <name>Mn(2+)</name>
        <dbReference type="ChEBI" id="CHEBI:29035"/>
        <label>2</label>
    </ligand>
</feature>
<evidence type="ECO:0000256" key="8">
    <source>
        <dbReference type="HAMAP-Rule" id="MF_00181"/>
    </source>
</evidence>
<comment type="function">
    <text evidence="8">Presumably involved in the processing and regular turnover of intracellular proteins. Catalyzes the removal of unsubstituted N-terminal amino acids from various peptides.</text>
</comment>
<keyword evidence="4 8" id="KW-0031">Aminopeptidase</keyword>
<evidence type="ECO:0000259" key="9">
    <source>
        <dbReference type="PROSITE" id="PS00631"/>
    </source>
</evidence>
<dbReference type="InterPro" id="IPR011356">
    <property type="entry name" value="Leucine_aapep/pepB"/>
</dbReference>
<dbReference type="CDD" id="cd00433">
    <property type="entry name" value="Peptidase_M17"/>
    <property type="match status" value="1"/>
</dbReference>
<dbReference type="InterPro" id="IPR023042">
    <property type="entry name" value="Peptidase_M17_leu_NH2_pept"/>
</dbReference>
<dbReference type="PANTHER" id="PTHR11963:SF23">
    <property type="entry name" value="CYTOSOL AMINOPEPTIDASE"/>
    <property type="match status" value="1"/>
</dbReference>